<dbReference type="PANTHER" id="PTHR16026">
    <property type="entry name" value="CARTILAGE ACIDIC PROTEIN 1"/>
    <property type="match status" value="1"/>
</dbReference>
<reference evidence="4 5" key="1">
    <citation type="journal article" date="2021" name="Sci. Rep.">
        <title>The genome of the diatom Chaetoceros tenuissimus carries an ancient integrated fragment of an extant virus.</title>
        <authorList>
            <person name="Hongo Y."/>
            <person name="Kimura K."/>
            <person name="Takaki Y."/>
            <person name="Yoshida Y."/>
            <person name="Baba S."/>
            <person name="Kobayashi G."/>
            <person name="Nagasaki K."/>
            <person name="Hano T."/>
            <person name="Tomaru Y."/>
        </authorList>
    </citation>
    <scope>NUCLEOTIDE SEQUENCE [LARGE SCALE GENOMIC DNA]</scope>
    <source>
        <strain evidence="4 5">NIES-3715</strain>
    </source>
</reference>
<sequence>MMYSRSLLLLLLTLTASAQEEEEVAVSVDTETEIINLEKIDRILASCSIADVDFCRNGENCASPRCRRCGYSCSGQCSFSVDKCQPWCEVSQCDLPGCSECKHCNEKETRTCPLGKFQDSTQAMFSGDPTYWYSPVHSGFAYKQESSPLYVDIDNDGYLDYFNSLHGHKIVNENGDLNGRMELALTKPSPTQDGKQTLASIADRIIFEDDPEDFVNASMNWIDTHGSNILDLDGDGILDLFISQGGYHGLPIDNPAMFDSFLLFGEKNEDGDVVFRGGRSQAAKSGVNMRHGRGRTNYMLDVNGDGLIDIFAIQSRRKDNTIAPGVLLINQGDRTWKPDTSMMEYATSMTVTDADGDGVANEVMISRGFCFPQRSTPDIDEDYKELGIFNDEVKDFCKTRPVGTTAIYKWNDSKKKMVEISPNYFNISSDSDKQPPCCPHGLHDGSQGCSATSIATADLDGDKLADQVFLYWNRLDFYFSSDRASGQLPNAGQSGLSLELPAYCGGGESVRILDLNNSGFNDILVLCRNPGAFVFLTNQHEKNKKNWKIRNECGANDSMGDITDASLASPNMDELFRDVDCKTIEYKHLKKICQEYQQKGKTQMKGATGISTVDLDNNGRLDLVVSHTFGYLRFYYNEPTEYHQDNKFIVFKLKGNGITSNIYGIGATVILTTFNQSGKQKKILKEISSFQHTSENAGYQDDRIIFGLGQHLNPSRVEIIWPSSKRQVMNLEGWEFDKAVKPIVIEDYTETASSYFSLRFKGPKGKNMCISAGEKTGWTDLFVVECMDDSLHQQFRLDKKGQLRSLRFVSYCVTVGERSNFSNLKLGHCTLVTDSWHQTSENYITLNGSGKGVTVADGQEKDKLYLYDASEENIFIQKWERVPTSFPILK</sequence>
<comment type="caution">
    <text evidence="4">The sequence shown here is derived from an EMBL/GenBank/DDBJ whole genome shotgun (WGS) entry which is preliminary data.</text>
</comment>
<dbReference type="Proteomes" id="UP001054902">
    <property type="component" value="Unassembled WGS sequence"/>
</dbReference>
<proteinExistence type="predicted"/>
<dbReference type="Pfam" id="PF00652">
    <property type="entry name" value="Ricin_B_lectin"/>
    <property type="match status" value="1"/>
</dbReference>
<feature type="domain" description="ASPIC/UnbV" evidence="3">
    <location>
        <begin position="664"/>
        <end position="729"/>
    </location>
</feature>
<dbReference type="Gene3D" id="2.80.10.50">
    <property type="match status" value="1"/>
</dbReference>
<name>A0AAD3D8M2_9STRA</name>
<evidence type="ECO:0008006" key="6">
    <source>
        <dbReference type="Google" id="ProtNLM"/>
    </source>
</evidence>
<evidence type="ECO:0000259" key="3">
    <source>
        <dbReference type="Pfam" id="PF07593"/>
    </source>
</evidence>
<dbReference type="EMBL" id="BLLK01000062">
    <property type="protein sequence ID" value="GFH58815.1"/>
    <property type="molecule type" value="Genomic_DNA"/>
</dbReference>
<dbReference type="InterPro" id="IPR027039">
    <property type="entry name" value="Crtac1"/>
</dbReference>
<dbReference type="InterPro" id="IPR035992">
    <property type="entry name" value="Ricin_B-like_lectins"/>
</dbReference>
<dbReference type="SUPFAM" id="SSF50370">
    <property type="entry name" value="Ricin B-like lectins"/>
    <property type="match status" value="1"/>
</dbReference>
<feature type="signal peptide" evidence="1">
    <location>
        <begin position="1"/>
        <end position="18"/>
    </location>
</feature>
<evidence type="ECO:0000259" key="2">
    <source>
        <dbReference type="Pfam" id="PF00652"/>
    </source>
</evidence>
<keyword evidence="5" id="KW-1185">Reference proteome</keyword>
<dbReference type="AlphaFoldDB" id="A0AAD3D8M2"/>
<dbReference type="PANTHER" id="PTHR16026:SF0">
    <property type="entry name" value="CARTILAGE ACIDIC PROTEIN 1"/>
    <property type="match status" value="1"/>
</dbReference>
<dbReference type="PROSITE" id="PS50231">
    <property type="entry name" value="RICIN_B_LECTIN"/>
    <property type="match status" value="1"/>
</dbReference>
<evidence type="ECO:0000313" key="5">
    <source>
        <dbReference type="Proteomes" id="UP001054902"/>
    </source>
</evidence>
<gene>
    <name evidence="4" type="ORF">CTEN210_15291</name>
</gene>
<dbReference type="SUPFAM" id="SSF69318">
    <property type="entry name" value="Integrin alpha N-terminal domain"/>
    <property type="match status" value="2"/>
</dbReference>
<dbReference type="InterPro" id="IPR028994">
    <property type="entry name" value="Integrin_alpha_N"/>
</dbReference>
<protein>
    <recommendedName>
        <fullName evidence="6">ASPIC/UnbV domain-containing protein</fullName>
    </recommendedName>
</protein>
<dbReference type="InterPro" id="IPR011519">
    <property type="entry name" value="UnbV_ASPIC"/>
</dbReference>
<organism evidence="4 5">
    <name type="scientific">Chaetoceros tenuissimus</name>
    <dbReference type="NCBI Taxonomy" id="426638"/>
    <lineage>
        <taxon>Eukaryota</taxon>
        <taxon>Sar</taxon>
        <taxon>Stramenopiles</taxon>
        <taxon>Ochrophyta</taxon>
        <taxon>Bacillariophyta</taxon>
        <taxon>Coscinodiscophyceae</taxon>
        <taxon>Chaetocerotophycidae</taxon>
        <taxon>Chaetocerotales</taxon>
        <taxon>Chaetocerotaceae</taxon>
        <taxon>Chaetoceros</taxon>
    </lineage>
</organism>
<evidence type="ECO:0000256" key="1">
    <source>
        <dbReference type="SAM" id="SignalP"/>
    </source>
</evidence>
<feature type="chain" id="PRO_5041973558" description="ASPIC/UnbV domain-containing protein" evidence="1">
    <location>
        <begin position="19"/>
        <end position="890"/>
    </location>
</feature>
<evidence type="ECO:0000313" key="4">
    <source>
        <dbReference type="EMBL" id="GFH58815.1"/>
    </source>
</evidence>
<dbReference type="InterPro" id="IPR000772">
    <property type="entry name" value="Ricin_B_lectin"/>
</dbReference>
<accession>A0AAD3D8M2</accession>
<dbReference type="Pfam" id="PF07593">
    <property type="entry name" value="UnbV_ASPIC"/>
    <property type="match status" value="1"/>
</dbReference>
<feature type="domain" description="Ricin B lectin" evidence="2">
    <location>
        <begin position="765"/>
        <end position="873"/>
    </location>
</feature>
<keyword evidence="1" id="KW-0732">Signal</keyword>